<accession>A0A0C3JHI0</accession>
<proteinExistence type="predicted"/>
<name>A0A0C3JHI0_PISTI</name>
<dbReference type="Proteomes" id="UP000054217">
    <property type="component" value="Unassembled WGS sequence"/>
</dbReference>
<dbReference type="AlphaFoldDB" id="A0A0C3JHI0"/>
<evidence type="ECO:0000313" key="1">
    <source>
        <dbReference type="EMBL" id="KIN97071.1"/>
    </source>
</evidence>
<reference evidence="1 2" key="1">
    <citation type="submission" date="2014-04" db="EMBL/GenBank/DDBJ databases">
        <authorList>
            <consortium name="DOE Joint Genome Institute"/>
            <person name="Kuo A."/>
            <person name="Kohler A."/>
            <person name="Costa M.D."/>
            <person name="Nagy L.G."/>
            <person name="Floudas D."/>
            <person name="Copeland A."/>
            <person name="Barry K.W."/>
            <person name="Cichocki N."/>
            <person name="Veneault-Fourrey C."/>
            <person name="LaButti K."/>
            <person name="Lindquist E.A."/>
            <person name="Lipzen A."/>
            <person name="Lundell T."/>
            <person name="Morin E."/>
            <person name="Murat C."/>
            <person name="Sun H."/>
            <person name="Tunlid A."/>
            <person name="Henrissat B."/>
            <person name="Grigoriev I.V."/>
            <person name="Hibbett D.S."/>
            <person name="Martin F."/>
            <person name="Nordberg H.P."/>
            <person name="Cantor M.N."/>
            <person name="Hua S.X."/>
        </authorList>
    </citation>
    <scope>NUCLEOTIDE SEQUENCE [LARGE SCALE GENOMIC DNA]</scope>
    <source>
        <strain evidence="1 2">Marx 270</strain>
    </source>
</reference>
<dbReference type="EMBL" id="KN832035">
    <property type="protein sequence ID" value="KIN97071.1"/>
    <property type="molecule type" value="Genomic_DNA"/>
</dbReference>
<keyword evidence="2" id="KW-1185">Reference proteome</keyword>
<organism evidence="1 2">
    <name type="scientific">Pisolithus tinctorius Marx 270</name>
    <dbReference type="NCBI Taxonomy" id="870435"/>
    <lineage>
        <taxon>Eukaryota</taxon>
        <taxon>Fungi</taxon>
        <taxon>Dikarya</taxon>
        <taxon>Basidiomycota</taxon>
        <taxon>Agaricomycotina</taxon>
        <taxon>Agaricomycetes</taxon>
        <taxon>Agaricomycetidae</taxon>
        <taxon>Boletales</taxon>
        <taxon>Sclerodermatineae</taxon>
        <taxon>Pisolithaceae</taxon>
        <taxon>Pisolithus</taxon>
    </lineage>
</organism>
<sequence length="99" mass="11397">MMDRRTATLYLSIVHHGVQTSRLGGTSFHQEGSEIWDFYARYADRILPMTFVETTFLTHGIILCGSNAHISFTALRSPHRCRCCSLWHVSYLYHDHLPG</sequence>
<protein>
    <submittedName>
        <fullName evidence="1">Uncharacterized protein</fullName>
    </submittedName>
</protein>
<gene>
    <name evidence="1" type="ORF">M404DRAFT_920725</name>
</gene>
<evidence type="ECO:0000313" key="2">
    <source>
        <dbReference type="Proteomes" id="UP000054217"/>
    </source>
</evidence>
<dbReference type="HOGENOM" id="CLU_2321329_0_0_1"/>
<dbReference type="InParanoid" id="A0A0C3JHI0"/>
<reference evidence="2" key="2">
    <citation type="submission" date="2015-01" db="EMBL/GenBank/DDBJ databases">
        <title>Evolutionary Origins and Diversification of the Mycorrhizal Mutualists.</title>
        <authorList>
            <consortium name="DOE Joint Genome Institute"/>
            <consortium name="Mycorrhizal Genomics Consortium"/>
            <person name="Kohler A."/>
            <person name="Kuo A."/>
            <person name="Nagy L.G."/>
            <person name="Floudas D."/>
            <person name="Copeland A."/>
            <person name="Barry K.W."/>
            <person name="Cichocki N."/>
            <person name="Veneault-Fourrey C."/>
            <person name="LaButti K."/>
            <person name="Lindquist E.A."/>
            <person name="Lipzen A."/>
            <person name="Lundell T."/>
            <person name="Morin E."/>
            <person name="Murat C."/>
            <person name="Riley R."/>
            <person name="Ohm R."/>
            <person name="Sun H."/>
            <person name="Tunlid A."/>
            <person name="Henrissat B."/>
            <person name="Grigoriev I.V."/>
            <person name="Hibbett D.S."/>
            <person name="Martin F."/>
        </authorList>
    </citation>
    <scope>NUCLEOTIDE SEQUENCE [LARGE SCALE GENOMIC DNA]</scope>
    <source>
        <strain evidence="2">Marx 270</strain>
    </source>
</reference>